<keyword evidence="3" id="KW-0520">NAD</keyword>
<dbReference type="PANTHER" id="PTHR32009">
    <property type="entry name" value="TMV RESISTANCE PROTEIN N-LIKE"/>
    <property type="match status" value="1"/>
</dbReference>
<comment type="caution">
    <text evidence="7">The sequence shown here is derived from an EMBL/GenBank/DDBJ whole genome shotgun (WGS) entry which is preliminary data.</text>
</comment>
<protein>
    <recommendedName>
        <fullName evidence="1">ADP-ribosyl cyclase/cyclic ADP-ribose hydrolase</fullName>
        <ecNumber evidence="1">3.2.2.6</ecNumber>
    </recommendedName>
</protein>
<keyword evidence="2" id="KW-0378">Hydrolase</keyword>
<dbReference type="InterPro" id="IPR035897">
    <property type="entry name" value="Toll_tir_struct_dom_sf"/>
</dbReference>
<keyword evidence="5" id="KW-1133">Transmembrane helix</keyword>
<keyword evidence="7" id="KW-0675">Receptor</keyword>
<evidence type="ECO:0000256" key="3">
    <source>
        <dbReference type="ARBA" id="ARBA00023027"/>
    </source>
</evidence>
<feature type="transmembrane region" description="Helical" evidence="5">
    <location>
        <begin position="242"/>
        <end position="259"/>
    </location>
</feature>
<gene>
    <name evidence="7" type="ORF">H6G14_03245</name>
</gene>
<sequence length="321" mass="37195">MKRTHDIFLSHASEDKRGFVDKLYKKLTQAKYKVWYDKEEIKWGDKLEEKIDEGLNASAYGIVVISDNYFAANKTWTFMEFEEILTANNILPILHGIDMQTIKLKYPKEYRKIKDWYAISSDKGVDYIVHEAKKKIGNNTIENYRRIHRRPIYQPLIDGIGSLIDEIGYLIDGIGYFITHGSDGGIIINSAWICGWEILSGWVYVFFHQSPIILLLIVVVSMWVGFAFFPRNNWFGNYNLNFFEWVLWWPLAFVYWGFLNGVSLGLKSAGISVPIPNVQGVGLYDGLVYNLGLDVNSDAYKVFLVWFLGGFVGWLYARFRL</sequence>
<dbReference type="Proteomes" id="UP000621307">
    <property type="component" value="Unassembled WGS sequence"/>
</dbReference>
<dbReference type="PANTHER" id="PTHR32009:SF39">
    <property type="entry name" value="TIR DOMAIN-CONTAINING PROTEIN"/>
    <property type="match status" value="1"/>
</dbReference>
<evidence type="ECO:0000256" key="4">
    <source>
        <dbReference type="ARBA" id="ARBA00047304"/>
    </source>
</evidence>
<proteinExistence type="predicted"/>
<dbReference type="RefSeq" id="WP_190565706.1">
    <property type="nucleotide sequence ID" value="NZ_JACJQL010000002.1"/>
</dbReference>
<keyword evidence="8" id="KW-1185">Reference proteome</keyword>
<dbReference type="EMBL" id="JACJQL010000002">
    <property type="protein sequence ID" value="MBD2250323.1"/>
    <property type="molecule type" value="Genomic_DNA"/>
</dbReference>
<dbReference type="SUPFAM" id="SSF52200">
    <property type="entry name" value="Toll/Interleukin receptor TIR domain"/>
    <property type="match status" value="1"/>
</dbReference>
<dbReference type="InterPro" id="IPR000157">
    <property type="entry name" value="TIR_dom"/>
</dbReference>
<dbReference type="PROSITE" id="PS50104">
    <property type="entry name" value="TIR"/>
    <property type="match status" value="1"/>
</dbReference>
<accession>A0ABR8B918</accession>
<keyword evidence="5" id="KW-0812">Transmembrane</keyword>
<dbReference type="Gene3D" id="3.40.50.10140">
    <property type="entry name" value="Toll/interleukin-1 receptor homology (TIR) domain"/>
    <property type="match status" value="1"/>
</dbReference>
<reference evidence="7 8" key="1">
    <citation type="journal article" date="2020" name="ISME J.">
        <title>Comparative genomics reveals insights into cyanobacterial evolution and habitat adaptation.</title>
        <authorList>
            <person name="Chen M.Y."/>
            <person name="Teng W.K."/>
            <person name="Zhao L."/>
            <person name="Hu C.X."/>
            <person name="Zhou Y.K."/>
            <person name="Han B.P."/>
            <person name="Song L.R."/>
            <person name="Shu W.S."/>
        </authorList>
    </citation>
    <scope>NUCLEOTIDE SEQUENCE [LARGE SCALE GENOMIC DNA]</scope>
    <source>
        <strain evidence="7 8">FACHB-3921</strain>
    </source>
</reference>
<comment type="catalytic activity">
    <reaction evidence="4">
        <text>NAD(+) + H2O = ADP-D-ribose + nicotinamide + H(+)</text>
        <dbReference type="Rhea" id="RHEA:16301"/>
        <dbReference type="ChEBI" id="CHEBI:15377"/>
        <dbReference type="ChEBI" id="CHEBI:15378"/>
        <dbReference type="ChEBI" id="CHEBI:17154"/>
        <dbReference type="ChEBI" id="CHEBI:57540"/>
        <dbReference type="ChEBI" id="CHEBI:57967"/>
        <dbReference type="EC" id="3.2.2.6"/>
    </reaction>
    <physiologicalReaction direction="left-to-right" evidence="4">
        <dbReference type="Rhea" id="RHEA:16302"/>
    </physiologicalReaction>
</comment>
<keyword evidence="5" id="KW-0472">Membrane</keyword>
<evidence type="ECO:0000256" key="5">
    <source>
        <dbReference type="SAM" id="Phobius"/>
    </source>
</evidence>
<feature type="transmembrane region" description="Helical" evidence="5">
    <location>
        <begin position="186"/>
        <end position="206"/>
    </location>
</feature>
<dbReference type="EC" id="3.2.2.6" evidence="1"/>
<evidence type="ECO:0000256" key="1">
    <source>
        <dbReference type="ARBA" id="ARBA00011982"/>
    </source>
</evidence>
<evidence type="ECO:0000256" key="2">
    <source>
        <dbReference type="ARBA" id="ARBA00022801"/>
    </source>
</evidence>
<evidence type="ECO:0000259" key="6">
    <source>
        <dbReference type="PROSITE" id="PS50104"/>
    </source>
</evidence>
<dbReference type="Pfam" id="PF13676">
    <property type="entry name" value="TIR_2"/>
    <property type="match status" value="1"/>
</dbReference>
<feature type="domain" description="TIR" evidence="6">
    <location>
        <begin position="3"/>
        <end position="136"/>
    </location>
</feature>
<evidence type="ECO:0000313" key="7">
    <source>
        <dbReference type="EMBL" id="MBD2250323.1"/>
    </source>
</evidence>
<name>A0ABR8B918_9NOSO</name>
<feature type="transmembrane region" description="Helical" evidence="5">
    <location>
        <begin position="299"/>
        <end position="317"/>
    </location>
</feature>
<dbReference type="SMART" id="SM00255">
    <property type="entry name" value="TIR"/>
    <property type="match status" value="1"/>
</dbReference>
<evidence type="ECO:0000313" key="8">
    <source>
        <dbReference type="Proteomes" id="UP000621307"/>
    </source>
</evidence>
<feature type="transmembrane region" description="Helical" evidence="5">
    <location>
        <begin position="212"/>
        <end position="230"/>
    </location>
</feature>
<organism evidence="7 8">
    <name type="scientific">Nostoc parmelioides FACHB-3921</name>
    <dbReference type="NCBI Taxonomy" id="2692909"/>
    <lineage>
        <taxon>Bacteria</taxon>
        <taxon>Bacillati</taxon>
        <taxon>Cyanobacteriota</taxon>
        <taxon>Cyanophyceae</taxon>
        <taxon>Nostocales</taxon>
        <taxon>Nostocaceae</taxon>
        <taxon>Nostoc</taxon>
    </lineage>
</organism>